<dbReference type="InterPro" id="IPR020846">
    <property type="entry name" value="MFS_dom"/>
</dbReference>
<dbReference type="GO" id="GO:0005366">
    <property type="term" value="F:myo-inositol:proton symporter activity"/>
    <property type="evidence" value="ECO:0007669"/>
    <property type="project" value="TreeGrafter"/>
</dbReference>
<reference evidence="10" key="2">
    <citation type="submission" date="2024-06" db="UniProtKB">
        <authorList>
            <consortium name="EnsemblMetazoa"/>
        </authorList>
    </citation>
    <scope>IDENTIFICATION</scope>
</reference>
<dbReference type="InterPro" id="IPR005829">
    <property type="entry name" value="Sugar_transporter_CS"/>
</dbReference>
<evidence type="ECO:0000259" key="9">
    <source>
        <dbReference type="PROSITE" id="PS50850"/>
    </source>
</evidence>
<evidence type="ECO:0000256" key="7">
    <source>
        <dbReference type="SAM" id="MobiDB-lite"/>
    </source>
</evidence>
<feature type="transmembrane region" description="Helical" evidence="8">
    <location>
        <begin position="156"/>
        <end position="180"/>
    </location>
</feature>
<evidence type="ECO:0000313" key="11">
    <source>
        <dbReference type="Proteomes" id="UP000007879"/>
    </source>
</evidence>
<dbReference type="PRINTS" id="PR00171">
    <property type="entry name" value="SUGRTRNSPORT"/>
</dbReference>
<dbReference type="Gene3D" id="1.20.1250.20">
    <property type="entry name" value="MFS general substrate transporter like domains"/>
    <property type="match status" value="2"/>
</dbReference>
<feature type="transmembrane region" description="Helical" evidence="8">
    <location>
        <begin position="192"/>
        <end position="217"/>
    </location>
</feature>
<feature type="domain" description="Major facilitator superfamily (MFS) profile" evidence="9">
    <location>
        <begin position="62"/>
        <end position="546"/>
    </location>
</feature>
<comment type="subcellular location">
    <subcellularLocation>
        <location evidence="1">Membrane</location>
        <topology evidence="1">Multi-pass membrane protein</topology>
    </subcellularLocation>
</comment>
<feature type="region of interest" description="Disordered" evidence="7">
    <location>
        <begin position="19"/>
        <end position="47"/>
    </location>
</feature>
<dbReference type="RefSeq" id="XP_019863478.1">
    <property type="nucleotide sequence ID" value="XM_020007919.1"/>
</dbReference>
<dbReference type="GO" id="GO:0016324">
    <property type="term" value="C:apical plasma membrane"/>
    <property type="evidence" value="ECO:0007669"/>
    <property type="project" value="TreeGrafter"/>
</dbReference>
<evidence type="ECO:0000313" key="10">
    <source>
        <dbReference type="EnsemblMetazoa" id="XP_019863478.1"/>
    </source>
</evidence>
<feature type="transmembrane region" description="Helical" evidence="8">
    <location>
        <begin position="131"/>
        <end position="150"/>
    </location>
</feature>
<evidence type="ECO:0000256" key="4">
    <source>
        <dbReference type="ARBA" id="ARBA00022692"/>
    </source>
</evidence>
<evidence type="ECO:0000256" key="6">
    <source>
        <dbReference type="ARBA" id="ARBA00023136"/>
    </source>
</evidence>
<reference evidence="11" key="1">
    <citation type="journal article" date="2010" name="Nature">
        <title>The Amphimedon queenslandica genome and the evolution of animal complexity.</title>
        <authorList>
            <person name="Srivastava M."/>
            <person name="Simakov O."/>
            <person name="Chapman J."/>
            <person name="Fahey B."/>
            <person name="Gauthier M.E."/>
            <person name="Mitros T."/>
            <person name="Richards G.S."/>
            <person name="Conaco C."/>
            <person name="Dacre M."/>
            <person name="Hellsten U."/>
            <person name="Larroux C."/>
            <person name="Putnam N.H."/>
            <person name="Stanke M."/>
            <person name="Adamska M."/>
            <person name="Darling A."/>
            <person name="Degnan S.M."/>
            <person name="Oakley T.H."/>
            <person name="Plachetzki D.C."/>
            <person name="Zhai Y."/>
            <person name="Adamski M."/>
            <person name="Calcino A."/>
            <person name="Cummins S.F."/>
            <person name="Goodstein D.M."/>
            <person name="Harris C."/>
            <person name="Jackson D.J."/>
            <person name="Leys S.P."/>
            <person name="Shu S."/>
            <person name="Woodcroft B.J."/>
            <person name="Vervoort M."/>
            <person name="Kosik K.S."/>
            <person name="Manning G."/>
            <person name="Degnan B.M."/>
            <person name="Rokhsar D.S."/>
        </authorList>
    </citation>
    <scope>NUCLEOTIDE SEQUENCE [LARGE SCALE GENOMIC DNA]</scope>
</reference>
<protein>
    <recommendedName>
        <fullName evidence="9">Major facilitator superfamily (MFS) profile domain-containing protein</fullName>
    </recommendedName>
</protein>
<evidence type="ECO:0000256" key="8">
    <source>
        <dbReference type="SAM" id="Phobius"/>
    </source>
</evidence>
<proteinExistence type="inferred from homology"/>
<accession>A0AAN0K2B0</accession>
<keyword evidence="3" id="KW-0813">Transport</keyword>
<keyword evidence="5 8" id="KW-1133">Transmembrane helix</keyword>
<dbReference type="InterPro" id="IPR050814">
    <property type="entry name" value="Myo-inositol_Transporter"/>
</dbReference>
<feature type="transmembrane region" description="Helical" evidence="8">
    <location>
        <begin position="102"/>
        <end position="119"/>
    </location>
</feature>
<dbReference type="GeneID" id="100636017"/>
<feature type="transmembrane region" description="Helical" evidence="8">
    <location>
        <begin position="59"/>
        <end position="87"/>
    </location>
</feature>
<dbReference type="Pfam" id="PF00083">
    <property type="entry name" value="Sugar_tr"/>
    <property type="match status" value="2"/>
</dbReference>
<evidence type="ECO:0000256" key="1">
    <source>
        <dbReference type="ARBA" id="ARBA00004141"/>
    </source>
</evidence>
<dbReference type="InterPro" id="IPR036259">
    <property type="entry name" value="MFS_trans_sf"/>
</dbReference>
<feature type="transmembrane region" description="Helical" evidence="8">
    <location>
        <begin position="223"/>
        <end position="242"/>
    </location>
</feature>
<dbReference type="AlphaFoldDB" id="A0AAN0K2B0"/>
<sequence>MNDVKWVKGSTETAEYPDEDKVLLLSSGERDGTEEEDGVEQTLTDNKESQPITKLTTSLATVTIFSIIGGFVFGYDTSVISGALLILDKDYDYTLTSLQKELVVSVTIGAAALGAVLGGPSNEILGRRPTIMIASFLFTIGAILMAAAPISAWGWIIILIGRFIVGIGIGLTSMTVPMYLAECSPSSYRGKITVLSNAAVTGGQFVAGLIDFGFSYVNQGWRYMLGITAVPSLMNLIAFIFLPESPRWLVGKGKKEKARLVLAKLRGGKTVDQGSIAYELQEITNNLQEAAKENNQNIFLKVWTMLRHRHLLMALIVGCGLQAIQQLSGINTVNLAVHFISWCGLVFYFAHTTTQPSCPTNTCSLSSCDDCVIQDNCFYCLFPYNATYGQEESNGFCVNREWTTNSGKCWIPDSIVLHQDNETCDSSFLTFGQFPPNDIAQYGTVHSSCPNTFSWLAMIALVMYIVSFAPGMGPVPWTVNAEIYPNWARSIGNSLSSTTNWTSNLLVSITFLHLTQYLTRYGAFSLYVCLALLGWLFIFLLLPETKGKTLEQVEGLFKGPPCPPPGLRSRKTSYNKLNAE</sequence>
<dbReference type="SUPFAM" id="SSF103473">
    <property type="entry name" value="MFS general substrate transporter"/>
    <property type="match status" value="2"/>
</dbReference>
<feature type="region of interest" description="Disordered" evidence="7">
    <location>
        <begin position="561"/>
        <end position="580"/>
    </location>
</feature>
<dbReference type="PANTHER" id="PTHR48020">
    <property type="entry name" value="PROTON MYO-INOSITOL COTRANSPORTER"/>
    <property type="match status" value="1"/>
</dbReference>
<keyword evidence="11" id="KW-1185">Reference proteome</keyword>
<feature type="transmembrane region" description="Helical" evidence="8">
    <location>
        <begin position="521"/>
        <end position="542"/>
    </location>
</feature>
<dbReference type="PROSITE" id="PS00217">
    <property type="entry name" value="SUGAR_TRANSPORT_2"/>
    <property type="match status" value="1"/>
</dbReference>
<dbReference type="PANTHER" id="PTHR48020:SF12">
    <property type="entry name" value="PROTON MYO-INOSITOL COTRANSPORTER"/>
    <property type="match status" value="1"/>
</dbReference>
<name>A0AAN0K2B0_AMPQE</name>
<evidence type="ECO:0000256" key="5">
    <source>
        <dbReference type="ARBA" id="ARBA00022989"/>
    </source>
</evidence>
<organism evidence="10 11">
    <name type="scientific">Amphimedon queenslandica</name>
    <name type="common">Sponge</name>
    <dbReference type="NCBI Taxonomy" id="400682"/>
    <lineage>
        <taxon>Eukaryota</taxon>
        <taxon>Metazoa</taxon>
        <taxon>Porifera</taxon>
        <taxon>Demospongiae</taxon>
        <taxon>Heteroscleromorpha</taxon>
        <taxon>Haplosclerida</taxon>
        <taxon>Niphatidae</taxon>
        <taxon>Amphimedon</taxon>
    </lineage>
</organism>
<keyword evidence="4 8" id="KW-0812">Transmembrane</keyword>
<evidence type="ECO:0000256" key="2">
    <source>
        <dbReference type="ARBA" id="ARBA00010992"/>
    </source>
</evidence>
<dbReference type="InterPro" id="IPR003663">
    <property type="entry name" value="Sugar/inositol_transpt"/>
</dbReference>
<dbReference type="EnsemblMetazoa" id="XM_020007919.1">
    <property type="protein sequence ID" value="XP_019863478.1"/>
    <property type="gene ID" value="LOC100636017"/>
</dbReference>
<evidence type="ECO:0000256" key="3">
    <source>
        <dbReference type="ARBA" id="ARBA00022448"/>
    </source>
</evidence>
<dbReference type="PROSITE" id="PS50850">
    <property type="entry name" value="MFS"/>
    <property type="match status" value="1"/>
</dbReference>
<dbReference type="KEGG" id="aqu:100636017"/>
<comment type="similarity">
    <text evidence="2">Belongs to the major facilitator superfamily. Sugar transporter (TC 2.A.1.1) family.</text>
</comment>
<keyword evidence="6 8" id="KW-0472">Membrane</keyword>
<dbReference type="Proteomes" id="UP000007879">
    <property type="component" value="Unassembled WGS sequence"/>
</dbReference>
<dbReference type="InterPro" id="IPR005828">
    <property type="entry name" value="MFS_sugar_transport-like"/>
</dbReference>
<feature type="transmembrane region" description="Helical" evidence="8">
    <location>
        <begin position="453"/>
        <end position="472"/>
    </location>
</feature>